<organism evidence="2 3">
    <name type="scientific">Hermanssonia centrifuga</name>
    <dbReference type="NCBI Taxonomy" id="98765"/>
    <lineage>
        <taxon>Eukaryota</taxon>
        <taxon>Fungi</taxon>
        <taxon>Dikarya</taxon>
        <taxon>Basidiomycota</taxon>
        <taxon>Agaricomycotina</taxon>
        <taxon>Agaricomycetes</taxon>
        <taxon>Polyporales</taxon>
        <taxon>Meruliaceae</taxon>
        <taxon>Hermanssonia</taxon>
    </lineage>
</organism>
<proteinExistence type="predicted"/>
<evidence type="ECO:0000313" key="2">
    <source>
        <dbReference type="EMBL" id="THG93835.1"/>
    </source>
</evidence>
<dbReference type="EMBL" id="SGPJ01000561">
    <property type="protein sequence ID" value="THG93835.1"/>
    <property type="molecule type" value="Genomic_DNA"/>
</dbReference>
<accession>A0A4S4K7N4</accession>
<feature type="transmembrane region" description="Helical" evidence="1">
    <location>
        <begin position="161"/>
        <end position="184"/>
    </location>
</feature>
<feature type="transmembrane region" description="Helical" evidence="1">
    <location>
        <begin position="112"/>
        <end position="131"/>
    </location>
</feature>
<reference evidence="2 3" key="1">
    <citation type="submission" date="2019-02" db="EMBL/GenBank/DDBJ databases">
        <title>Genome sequencing of the rare red list fungi Phlebia centrifuga.</title>
        <authorList>
            <person name="Buettner E."/>
            <person name="Kellner H."/>
        </authorList>
    </citation>
    <scope>NUCLEOTIDE SEQUENCE [LARGE SCALE GENOMIC DNA]</scope>
    <source>
        <strain evidence="2 3">DSM 108282</strain>
    </source>
</reference>
<dbReference type="Proteomes" id="UP000309038">
    <property type="component" value="Unassembled WGS sequence"/>
</dbReference>
<name>A0A4S4K7N4_9APHY</name>
<comment type="caution">
    <text evidence="2">The sequence shown here is derived from an EMBL/GenBank/DDBJ whole genome shotgun (WGS) entry which is preliminary data.</text>
</comment>
<keyword evidence="3" id="KW-1185">Reference proteome</keyword>
<gene>
    <name evidence="2" type="ORF">EW026_g7513</name>
</gene>
<keyword evidence="1" id="KW-1133">Transmembrane helix</keyword>
<evidence type="ECO:0000256" key="1">
    <source>
        <dbReference type="SAM" id="Phobius"/>
    </source>
</evidence>
<feature type="transmembrane region" description="Helical" evidence="1">
    <location>
        <begin position="494"/>
        <end position="515"/>
    </location>
</feature>
<protein>
    <submittedName>
        <fullName evidence="2">Uncharacterized protein</fullName>
    </submittedName>
</protein>
<keyword evidence="1" id="KW-0472">Membrane</keyword>
<keyword evidence="1" id="KW-0812">Transmembrane</keyword>
<evidence type="ECO:0000313" key="3">
    <source>
        <dbReference type="Proteomes" id="UP000309038"/>
    </source>
</evidence>
<sequence length="590" mass="64133">MIAVADSFPLAMSGELTSFQGYIALTLSVEDKDMPLQGPLPIRKPKHVGVRLQMCLLLTGGVIAMLIHHFFYAFLNGRLADGGTFSTFRRVFHSTISDQSFVNAIANATATVGKMCLASVVGVAFIQVFWWRMRATGYTLDQVDTVASFKENPADLTTWSAWYYTTLLSVVAICSLLMEVVTIATPGSLTVASTTVDQVCSIPVVDAANAASIRVFSEGPASNISYLYLDPSGLALELITRTLYTGSYIPPPSPCGVCEYNISFNAPALQCVDNTELIIANDTVPIGEEILVWNASVANWAGWFVPNSQPTSDVLALNVASRNLSSDTTGTDLNPLDNPAVAFVCTGYDATYHVNVQHNLTDTISVTGIDFMQPFTRDQQLESTNDPLPLLDLALWVAFGQQFEGTVAWNYFGGSLISDSGIIVNSPFTASPSSKILWQWQVDLVTAFPSLMQNISLSLVSGVLANTTNPNPPMQDSNCRVTDLHFVYDRVRLLTTYGATIGVAVVCLLVALVAIHRNKVGETMEFSRILGGVPVFRNSVEANGKIEDYLGKRIQVQRDGDEYEYEYEGGSRMTEANFGSTVVPLMSEIE</sequence>
<feature type="transmembrane region" description="Helical" evidence="1">
    <location>
        <begin position="54"/>
        <end position="75"/>
    </location>
</feature>
<dbReference type="AlphaFoldDB" id="A0A4S4K7N4"/>